<comment type="caution">
    <text evidence="2">The sequence shown here is derived from an EMBL/GenBank/DDBJ whole genome shotgun (WGS) entry which is preliminary data.</text>
</comment>
<dbReference type="AlphaFoldDB" id="A0A0D0GXY7"/>
<dbReference type="EMBL" id="JXTG01000012">
    <property type="protein sequence ID" value="KIP20701.1"/>
    <property type="molecule type" value="Genomic_DNA"/>
</dbReference>
<sequence length="153" mass="17469">MKFDHERLTMYVGIAGRDEFPSCPLAYKQFTVTEKLIVPKIKPDIEKVIKVMAAVHIHDAKIISSPYDSKILVNGHIKQIIMYTAKKLDQPVHTFHSSASFCEMIILPSDICLSHIKVESFLEDMHIFHETARKVHICKVVCLVVTEEEKCCS</sequence>
<keyword evidence="3" id="KW-1185">Reference proteome</keyword>
<dbReference type="PATRIC" id="fig|265546.4.peg.2168"/>
<organism evidence="2 3">
    <name type="scientific">Anoxybacillus ayderensis</name>
    <dbReference type="NCBI Taxonomy" id="265546"/>
    <lineage>
        <taxon>Bacteria</taxon>
        <taxon>Bacillati</taxon>
        <taxon>Bacillota</taxon>
        <taxon>Bacilli</taxon>
        <taxon>Bacillales</taxon>
        <taxon>Anoxybacillaceae</taxon>
        <taxon>Anoxybacillus</taxon>
    </lineage>
</organism>
<gene>
    <name evidence="2" type="ORF">JV16_02157</name>
</gene>
<dbReference type="InterPro" id="IPR024300">
    <property type="entry name" value="SipL_SPOCS_dom"/>
</dbReference>
<evidence type="ECO:0000259" key="1">
    <source>
        <dbReference type="Pfam" id="PF12673"/>
    </source>
</evidence>
<accession>A0A0D0GXY7</accession>
<protein>
    <recommendedName>
        <fullName evidence="1">SipL SPOCS domain-containing protein</fullName>
    </recommendedName>
</protein>
<proteinExistence type="predicted"/>
<feature type="domain" description="SipL SPOCS" evidence="1">
    <location>
        <begin position="44"/>
        <end position="125"/>
    </location>
</feature>
<dbReference type="RefSeq" id="WP_021094164.1">
    <property type="nucleotide sequence ID" value="NZ_ANOC01000008.1"/>
</dbReference>
<dbReference type="Proteomes" id="UP000032047">
    <property type="component" value="Unassembled WGS sequence"/>
</dbReference>
<name>A0A0D0GXY7_9BACL</name>
<reference evidence="2 3" key="1">
    <citation type="submission" date="2015-01" db="EMBL/GenBank/DDBJ databases">
        <title>Genome sequence of Anoxybacillus ayderensis strain AB04.</title>
        <authorList>
            <person name="Belduz A.O."/>
            <person name="Canakci S."/>
            <person name="Chan K.-G."/>
            <person name="Kahar U.M."/>
            <person name="Yaakob A.S."/>
            <person name="Chan C.S."/>
            <person name="Goh K.M."/>
        </authorList>
    </citation>
    <scope>NUCLEOTIDE SEQUENCE [LARGE SCALE GENOMIC DNA]</scope>
    <source>
        <strain evidence="2 3">AB04</strain>
    </source>
</reference>
<dbReference type="Pfam" id="PF12673">
    <property type="entry name" value="SipL"/>
    <property type="match status" value="1"/>
</dbReference>
<evidence type="ECO:0000313" key="2">
    <source>
        <dbReference type="EMBL" id="KIP20701.1"/>
    </source>
</evidence>
<evidence type="ECO:0000313" key="3">
    <source>
        <dbReference type="Proteomes" id="UP000032047"/>
    </source>
</evidence>